<dbReference type="EMBL" id="JAVIZX010000001">
    <property type="protein sequence ID" value="MDR6216249.1"/>
    <property type="molecule type" value="Genomic_DNA"/>
</dbReference>
<accession>A0ABU1IIZ2</accession>
<organism evidence="3 4">
    <name type="scientific">Paracidovorax wautersii</name>
    <dbReference type="NCBI Taxonomy" id="1177982"/>
    <lineage>
        <taxon>Bacteria</taxon>
        <taxon>Pseudomonadati</taxon>
        <taxon>Pseudomonadota</taxon>
        <taxon>Betaproteobacteria</taxon>
        <taxon>Burkholderiales</taxon>
        <taxon>Comamonadaceae</taxon>
        <taxon>Paracidovorax</taxon>
    </lineage>
</organism>
<evidence type="ECO:0000313" key="4">
    <source>
        <dbReference type="Proteomes" id="UP001267710"/>
    </source>
</evidence>
<gene>
    <name evidence="3" type="ORF">QE399_003938</name>
</gene>
<keyword evidence="4" id="KW-1185">Reference proteome</keyword>
<feature type="domain" description="DUF4124" evidence="2">
    <location>
        <begin position="35"/>
        <end position="88"/>
    </location>
</feature>
<proteinExistence type="predicted"/>
<evidence type="ECO:0000313" key="3">
    <source>
        <dbReference type="EMBL" id="MDR6216249.1"/>
    </source>
</evidence>
<protein>
    <recommendedName>
        <fullName evidence="2">DUF4124 domain-containing protein</fullName>
    </recommendedName>
</protein>
<dbReference type="Proteomes" id="UP001267710">
    <property type="component" value="Unassembled WGS sequence"/>
</dbReference>
<feature type="region of interest" description="Disordered" evidence="1">
    <location>
        <begin position="69"/>
        <end position="134"/>
    </location>
</feature>
<comment type="caution">
    <text evidence="3">The sequence shown here is derived from an EMBL/GenBank/DDBJ whole genome shotgun (WGS) entry which is preliminary data.</text>
</comment>
<dbReference type="InterPro" id="IPR025392">
    <property type="entry name" value="DUF4124"/>
</dbReference>
<dbReference type="Pfam" id="PF13511">
    <property type="entry name" value="DUF4124"/>
    <property type="match status" value="1"/>
</dbReference>
<evidence type="ECO:0000259" key="2">
    <source>
        <dbReference type="Pfam" id="PF13511"/>
    </source>
</evidence>
<reference evidence="3 4" key="1">
    <citation type="submission" date="2023-08" db="EMBL/GenBank/DDBJ databases">
        <title>Functional and genomic diversity of the sorghum phyllosphere microbiome.</title>
        <authorList>
            <person name="Shade A."/>
        </authorList>
    </citation>
    <scope>NUCLEOTIDE SEQUENCE [LARGE SCALE GENOMIC DNA]</scope>
    <source>
        <strain evidence="3 4">SORGH_AS_0335</strain>
    </source>
</reference>
<name>A0ABU1IIZ2_9BURK</name>
<sequence>MAAMQRSTPSSLPATLRNRHAARGWRLAACSVLIALWPLASPAQVVRCTDGATGKVTYTNGECAQGASVREIEARKTPEQIRQERAQAADALADQRDRERRESQEQRERRAIERTAAPTRVPTAPDPAQSAECHQARRALQDVNASLGRGMYDEQARLDQAQRQADLACLTPSAYAEAERARTNRSVAYPASPYYVPPIVVQRPPRPQPQPAPPITNCNVFRCYDGRGNTYPR</sequence>
<feature type="compositionally biased region" description="Basic and acidic residues" evidence="1">
    <location>
        <begin position="70"/>
        <end position="113"/>
    </location>
</feature>
<evidence type="ECO:0000256" key="1">
    <source>
        <dbReference type="SAM" id="MobiDB-lite"/>
    </source>
</evidence>